<keyword evidence="1" id="KW-0678">Repressor</keyword>
<dbReference type="RefSeq" id="WP_163968235.1">
    <property type="nucleotide sequence ID" value="NZ_JAAIVB010000079.1"/>
</dbReference>
<proteinExistence type="predicted"/>
<gene>
    <name evidence="7" type="ORF">G3574_24730</name>
</gene>
<dbReference type="AlphaFoldDB" id="A0A6B3SUV1"/>
<evidence type="ECO:0000313" key="8">
    <source>
        <dbReference type="Proteomes" id="UP000482155"/>
    </source>
</evidence>
<dbReference type="Gene3D" id="3.40.50.280">
    <property type="entry name" value="Cobalamin-binding domain"/>
    <property type="match status" value="1"/>
</dbReference>
<dbReference type="InterPro" id="IPR000551">
    <property type="entry name" value="MerR-type_HTH_dom"/>
</dbReference>
<evidence type="ECO:0000259" key="5">
    <source>
        <dbReference type="PROSITE" id="PS50937"/>
    </source>
</evidence>
<dbReference type="PROSITE" id="PS51332">
    <property type="entry name" value="B12_BINDING"/>
    <property type="match status" value="1"/>
</dbReference>
<dbReference type="InterPro" id="IPR009061">
    <property type="entry name" value="DNA-bd_dom_put_sf"/>
</dbReference>
<evidence type="ECO:0000256" key="4">
    <source>
        <dbReference type="ARBA" id="ARBA00023163"/>
    </source>
</evidence>
<dbReference type="PANTHER" id="PTHR30204">
    <property type="entry name" value="REDOX-CYCLING DRUG-SENSING TRANSCRIPTIONAL ACTIVATOR SOXR"/>
    <property type="match status" value="1"/>
</dbReference>
<keyword evidence="2" id="KW-0805">Transcription regulation</keyword>
<dbReference type="GO" id="GO:0031419">
    <property type="term" value="F:cobalamin binding"/>
    <property type="evidence" value="ECO:0007669"/>
    <property type="project" value="InterPro"/>
</dbReference>
<dbReference type="SUPFAM" id="SSF46955">
    <property type="entry name" value="Putative DNA-binding domain"/>
    <property type="match status" value="1"/>
</dbReference>
<keyword evidence="3" id="KW-0238">DNA-binding</keyword>
<reference evidence="7 8" key="1">
    <citation type="submission" date="2020-02" db="EMBL/GenBank/DDBJ databases">
        <authorList>
            <person name="Kim M.K."/>
        </authorList>
    </citation>
    <scope>NUCLEOTIDE SEQUENCE [LARGE SCALE GENOMIC DNA]</scope>
    <source>
        <strain evidence="7 8">17J57-3</strain>
    </source>
</reference>
<dbReference type="PANTHER" id="PTHR30204:SF69">
    <property type="entry name" value="MERR-FAMILY TRANSCRIPTIONAL REGULATOR"/>
    <property type="match status" value="1"/>
</dbReference>
<dbReference type="Pfam" id="PF13411">
    <property type="entry name" value="MerR_1"/>
    <property type="match status" value="1"/>
</dbReference>
<evidence type="ECO:0000256" key="2">
    <source>
        <dbReference type="ARBA" id="ARBA00023015"/>
    </source>
</evidence>
<dbReference type="Gene3D" id="1.10.1240.10">
    <property type="entry name" value="Methionine synthase domain"/>
    <property type="match status" value="1"/>
</dbReference>
<dbReference type="PROSITE" id="PS50937">
    <property type="entry name" value="HTH_MERR_2"/>
    <property type="match status" value="1"/>
</dbReference>
<feature type="domain" description="B12-binding" evidence="6">
    <location>
        <begin position="187"/>
        <end position="312"/>
    </location>
</feature>
<dbReference type="InterPro" id="IPR006158">
    <property type="entry name" value="Cobalamin-bd"/>
</dbReference>
<sequence length="314" mass="35070">METTLSIGAVERDTGLSKDTLRVWERRYGFPKPMRDALGERVYPLSQVERLRVIKRLLDQGHRPGRVMACSEEELAALAAGGTRRAGPDREAAPAEGERADLLQFISLCKECRFEELRRQLSQELLRIGMYRFVVDVIAPLNSMVGLRWANGSFAVFEEHLYTESVQIVMRNAIAALPQHQFDPAVRPRLLLTTFPNEQHGLGLLMAEAIFALEGARCISLGVQTPILEIVRAAEAQDIDVVALSFSAALNPNSVLESLRDLREKLPAHREIWVGGEAAVLRRRPPRDVKVLGLGNIRDAIIDWKLRRAVPASA</sequence>
<evidence type="ECO:0000259" key="6">
    <source>
        <dbReference type="PROSITE" id="PS51332"/>
    </source>
</evidence>
<comment type="caution">
    <text evidence="7">The sequence shown here is derived from an EMBL/GenBank/DDBJ whole genome shotgun (WGS) entry which is preliminary data.</text>
</comment>
<dbReference type="Proteomes" id="UP000482155">
    <property type="component" value="Unassembled WGS sequence"/>
</dbReference>
<dbReference type="CDD" id="cd01104">
    <property type="entry name" value="HTH_MlrA-CarA"/>
    <property type="match status" value="1"/>
</dbReference>
<protein>
    <submittedName>
        <fullName evidence="7">MerR family transcriptional regulator</fullName>
    </submittedName>
</protein>
<organism evidence="7 8">
    <name type="scientific">Noviherbaspirillum galbum</name>
    <dbReference type="NCBI Taxonomy" id="2709383"/>
    <lineage>
        <taxon>Bacteria</taxon>
        <taxon>Pseudomonadati</taxon>
        <taxon>Pseudomonadota</taxon>
        <taxon>Betaproteobacteria</taxon>
        <taxon>Burkholderiales</taxon>
        <taxon>Oxalobacteraceae</taxon>
        <taxon>Noviherbaspirillum</taxon>
    </lineage>
</organism>
<dbReference type="GO" id="GO:0003677">
    <property type="term" value="F:DNA binding"/>
    <property type="evidence" value="ECO:0007669"/>
    <property type="project" value="UniProtKB-KW"/>
</dbReference>
<feature type="domain" description="HTH merR-type" evidence="5">
    <location>
        <begin position="4"/>
        <end position="61"/>
    </location>
</feature>
<dbReference type="Gene3D" id="1.10.1660.10">
    <property type="match status" value="1"/>
</dbReference>
<dbReference type="SUPFAM" id="SSF52242">
    <property type="entry name" value="Cobalamin (vitamin B12)-binding domain"/>
    <property type="match status" value="1"/>
</dbReference>
<keyword evidence="4" id="KW-0804">Transcription</keyword>
<accession>A0A6B3SUV1</accession>
<dbReference type="InterPro" id="IPR036594">
    <property type="entry name" value="Meth_synthase_dom"/>
</dbReference>
<dbReference type="InterPro" id="IPR003759">
    <property type="entry name" value="Cbl-bd_cap"/>
</dbReference>
<dbReference type="InterPro" id="IPR047057">
    <property type="entry name" value="MerR_fam"/>
</dbReference>
<evidence type="ECO:0000256" key="1">
    <source>
        <dbReference type="ARBA" id="ARBA00022491"/>
    </source>
</evidence>
<dbReference type="Pfam" id="PF02310">
    <property type="entry name" value="B12-binding"/>
    <property type="match status" value="1"/>
</dbReference>
<dbReference type="GO" id="GO:0046872">
    <property type="term" value="F:metal ion binding"/>
    <property type="evidence" value="ECO:0007669"/>
    <property type="project" value="InterPro"/>
</dbReference>
<dbReference type="SMART" id="SM00422">
    <property type="entry name" value="HTH_MERR"/>
    <property type="match status" value="1"/>
</dbReference>
<keyword evidence="8" id="KW-1185">Reference proteome</keyword>
<dbReference type="EMBL" id="JAAIVB010000079">
    <property type="protein sequence ID" value="NEX64301.1"/>
    <property type="molecule type" value="Genomic_DNA"/>
</dbReference>
<evidence type="ECO:0000256" key="3">
    <source>
        <dbReference type="ARBA" id="ARBA00023125"/>
    </source>
</evidence>
<dbReference type="CDD" id="cd02065">
    <property type="entry name" value="B12-binding_like"/>
    <property type="match status" value="1"/>
</dbReference>
<dbReference type="GO" id="GO:0003700">
    <property type="term" value="F:DNA-binding transcription factor activity"/>
    <property type="evidence" value="ECO:0007669"/>
    <property type="project" value="InterPro"/>
</dbReference>
<dbReference type="InterPro" id="IPR036724">
    <property type="entry name" value="Cobalamin-bd_sf"/>
</dbReference>
<evidence type="ECO:0000313" key="7">
    <source>
        <dbReference type="EMBL" id="NEX64301.1"/>
    </source>
</evidence>
<name>A0A6B3SUV1_9BURK</name>
<dbReference type="Pfam" id="PF02607">
    <property type="entry name" value="B12-binding_2"/>
    <property type="match status" value="1"/>
</dbReference>